<dbReference type="InterPro" id="IPR000524">
    <property type="entry name" value="Tscrpt_reg_HTH_GntR"/>
</dbReference>
<dbReference type="Gene3D" id="1.10.10.10">
    <property type="entry name" value="Winged helix-like DNA-binding domain superfamily/Winged helix DNA-binding domain"/>
    <property type="match status" value="1"/>
</dbReference>
<evidence type="ECO:0000256" key="1">
    <source>
        <dbReference type="ARBA" id="ARBA00023015"/>
    </source>
</evidence>
<dbReference type="SUPFAM" id="SSF46785">
    <property type="entry name" value="Winged helix' DNA-binding domain"/>
    <property type="match status" value="1"/>
</dbReference>
<dbReference type="InterPro" id="IPR008920">
    <property type="entry name" value="TF_FadR/GntR_C"/>
</dbReference>
<dbReference type="Pfam" id="PF00392">
    <property type="entry name" value="GntR"/>
    <property type="match status" value="1"/>
</dbReference>
<feature type="domain" description="HTH gntR-type" evidence="4">
    <location>
        <begin position="10"/>
        <end position="77"/>
    </location>
</feature>
<dbReference type="EMBL" id="JARGYC010000109">
    <property type="protein sequence ID" value="MDF0603609.1"/>
    <property type="molecule type" value="Genomic_DNA"/>
</dbReference>
<keyword evidence="3" id="KW-0804">Transcription</keyword>
<dbReference type="InterPro" id="IPR011711">
    <property type="entry name" value="GntR_C"/>
</dbReference>
<keyword evidence="2" id="KW-0238">DNA-binding</keyword>
<dbReference type="PANTHER" id="PTHR43537">
    <property type="entry name" value="TRANSCRIPTIONAL REGULATOR, GNTR FAMILY"/>
    <property type="match status" value="1"/>
</dbReference>
<dbReference type="PRINTS" id="PR00035">
    <property type="entry name" value="HTHGNTR"/>
</dbReference>
<dbReference type="AlphaFoldDB" id="A0AAE3TC60"/>
<dbReference type="Pfam" id="PF07729">
    <property type="entry name" value="FCD"/>
    <property type="match status" value="1"/>
</dbReference>
<evidence type="ECO:0000259" key="4">
    <source>
        <dbReference type="PROSITE" id="PS50949"/>
    </source>
</evidence>
<dbReference type="GO" id="GO:0003677">
    <property type="term" value="F:DNA binding"/>
    <property type="evidence" value="ECO:0007669"/>
    <property type="project" value="UniProtKB-KW"/>
</dbReference>
<comment type="caution">
    <text evidence="5">The sequence shown here is derived from an EMBL/GenBank/DDBJ whole genome shotgun (WGS) entry which is preliminary data.</text>
</comment>
<dbReference type="InterPro" id="IPR036390">
    <property type="entry name" value="WH_DNA-bd_sf"/>
</dbReference>
<dbReference type="PANTHER" id="PTHR43537:SF50">
    <property type="entry name" value="TRANSCRIPTIONAL REGULATORY PROTEIN"/>
    <property type="match status" value="1"/>
</dbReference>
<dbReference type="RefSeq" id="WP_275569726.1">
    <property type="nucleotide sequence ID" value="NZ_JARGYC010000109.1"/>
</dbReference>
<evidence type="ECO:0000256" key="3">
    <source>
        <dbReference type="ARBA" id="ARBA00023163"/>
    </source>
</evidence>
<proteinExistence type="predicted"/>
<evidence type="ECO:0000313" key="5">
    <source>
        <dbReference type="EMBL" id="MDF0603609.1"/>
    </source>
</evidence>
<dbReference type="SMART" id="SM00895">
    <property type="entry name" value="FCD"/>
    <property type="match status" value="1"/>
</dbReference>
<dbReference type="InterPro" id="IPR036388">
    <property type="entry name" value="WH-like_DNA-bd_sf"/>
</dbReference>
<name>A0AAE3TC60_9RHOB</name>
<reference evidence="5" key="1">
    <citation type="submission" date="2023-03" db="EMBL/GenBank/DDBJ databases">
        <title>Multiphase analysis and comparison of six strains from genera Psychromarinibacter, Lutimaribacter, and Maritimibacter, including a novel species: Psychromarinibacter sediminicola sp. nov.</title>
        <authorList>
            <person name="Wang Y.-H."/>
            <person name="Ye M.-Q."/>
            <person name="Du Z.-J."/>
        </authorList>
    </citation>
    <scope>NUCLEOTIDE SEQUENCE</scope>
    <source>
        <strain evidence="5">C21-152</strain>
    </source>
</reference>
<evidence type="ECO:0000256" key="2">
    <source>
        <dbReference type="ARBA" id="ARBA00023125"/>
    </source>
</evidence>
<sequence>MESLQPIKRASLHGTVVERLRDLITEGHVPPGEKINEKALCEAYGVSRTPLREALKVLASEGLVTLTPNRGATVAEITERDLDEVFPILMALEGLAGEAACARMSDAAIRQLRVLQDEMEGHYEAGDRAAYFQTNQAIHEAILEGCENQTLIATHRALAGRVRRARYLANMSPARWKQAVEEHAAILWAIEARDGARTAQLLREHLSNKRETLRG</sequence>
<protein>
    <submittedName>
        <fullName evidence="5">GntR family transcriptional regulator</fullName>
    </submittedName>
</protein>
<keyword evidence="1" id="KW-0805">Transcription regulation</keyword>
<dbReference type="Gene3D" id="1.20.120.530">
    <property type="entry name" value="GntR ligand-binding domain-like"/>
    <property type="match status" value="1"/>
</dbReference>
<dbReference type="PROSITE" id="PS50949">
    <property type="entry name" value="HTH_GNTR"/>
    <property type="match status" value="1"/>
</dbReference>
<dbReference type="CDD" id="cd07377">
    <property type="entry name" value="WHTH_GntR"/>
    <property type="match status" value="1"/>
</dbReference>
<keyword evidence="6" id="KW-1185">Reference proteome</keyword>
<organism evidence="5 6">
    <name type="scientific">Psychromarinibacter sediminicola</name>
    <dbReference type="NCBI Taxonomy" id="3033385"/>
    <lineage>
        <taxon>Bacteria</taxon>
        <taxon>Pseudomonadati</taxon>
        <taxon>Pseudomonadota</taxon>
        <taxon>Alphaproteobacteria</taxon>
        <taxon>Rhodobacterales</taxon>
        <taxon>Paracoccaceae</taxon>
        <taxon>Psychromarinibacter</taxon>
    </lineage>
</organism>
<accession>A0AAE3TC60</accession>
<evidence type="ECO:0000313" key="6">
    <source>
        <dbReference type="Proteomes" id="UP001220964"/>
    </source>
</evidence>
<dbReference type="SMART" id="SM00345">
    <property type="entry name" value="HTH_GNTR"/>
    <property type="match status" value="1"/>
</dbReference>
<dbReference type="GO" id="GO:0003700">
    <property type="term" value="F:DNA-binding transcription factor activity"/>
    <property type="evidence" value="ECO:0007669"/>
    <property type="project" value="InterPro"/>
</dbReference>
<gene>
    <name evidence="5" type="ORF">P1J78_23040</name>
</gene>
<dbReference type="SUPFAM" id="SSF48008">
    <property type="entry name" value="GntR ligand-binding domain-like"/>
    <property type="match status" value="1"/>
</dbReference>
<dbReference type="Proteomes" id="UP001220964">
    <property type="component" value="Unassembled WGS sequence"/>
</dbReference>